<dbReference type="SUPFAM" id="SSF49299">
    <property type="entry name" value="PKD domain"/>
    <property type="match status" value="1"/>
</dbReference>
<sequence length="916" mass="101007">MRFIAFIIITIFPLFLFSQGEGANWYFGLNAGLSFKDDQVQTLTNGKITTIEGVSTISDRNGNLLFYTDGIELYDRKHNLMPNGGNLKGNVSSTQSALIVPRPKHPGIYYLFTVDKPDYTIPKNDPIEGVNYSIIDMSLNSGFGDIVNGQKNIHLQTYDPGNPAENEFKSSEKIAAIIAGDCESYWVVTHFTNKFYAFKVTEDGLVTDPVISKVPTNIPPTTRDDGANKTAIGQMKISPDGKFLAIAHSSTILGGGPKDTNKTNGKAFLYHFNDDDGTVSDEKLILDNAYPYGVEFSANSEKLYITNNFYKPNGVLEKSELYQFDQNSANIASTKTLIHTGTFTAGALQLAIDGKIYRSGYPFLADGHTAVSRINKPDLTGTAANYVQDAVKLPEGTLVTLGLPQFIQSLLKNDFEFENLCLGDKTHFSLSTETNYDTAEWDFGDGSTGSGLEVDHTYAQPGSYTITVNGYINGIIQEPICKQIDIAENPDVLPTYELVQCDIYDDNGSDGLAEFNLQLAKDPISKGNTATQVFFYESRSAAENDIKNGKSLDNIFRNTTPNQKLIAKVTSFGSLCYSISEVSLKTKDGTDIYPDPVSGCDLGNGEAEFNLNLIKNNIVNDYGLPQNISLTFHEKESDAALGLKPLPDTYFSDPRTLYIRAESDNICYGSGAVELKIGSVPDFQQAFSLEACSSQFPIQLGGEININSARYDFTWNTGQTGESINIQQGGTYFLTVSDKELGCSREIEYQVTEQLSPEIITVDIDADLASGQVEVIAETNGEGFYAMDSENGPFQTSPVFTDVTPGAHTVYVKNEKACEIASREIFVFGFPKFFTPNNDGYNDRWRPSDIPDPEYKLNGIFIFDRYGKLLVQLPAETKGWDGNFNGKPMPSNDYWFEVTLQNGRVFKGHFSLVRKN</sequence>
<evidence type="ECO:0000313" key="2">
    <source>
        <dbReference type="EMBL" id="MUP41310.1"/>
    </source>
</evidence>
<comment type="caution">
    <text evidence="2">The sequence shown here is derived from an EMBL/GenBank/DDBJ whole genome shotgun (WGS) entry which is preliminary data.</text>
</comment>
<dbReference type="OrthoDB" id="9765926at2"/>
<name>A0A7M3SXH9_9FLAO</name>
<dbReference type="InterPro" id="IPR000601">
    <property type="entry name" value="PKD_dom"/>
</dbReference>
<evidence type="ECO:0000259" key="1">
    <source>
        <dbReference type="PROSITE" id="PS50093"/>
    </source>
</evidence>
<evidence type="ECO:0000313" key="3">
    <source>
        <dbReference type="Proteomes" id="UP000460416"/>
    </source>
</evidence>
<dbReference type="PROSITE" id="PS50093">
    <property type="entry name" value="PKD"/>
    <property type="match status" value="1"/>
</dbReference>
<dbReference type="SUPFAM" id="SSF75011">
    <property type="entry name" value="3-carboxy-cis,cis-mucoante lactonizing enzyme"/>
    <property type="match status" value="1"/>
</dbReference>
<dbReference type="InterPro" id="IPR035986">
    <property type="entry name" value="PKD_dom_sf"/>
</dbReference>
<dbReference type="Pfam" id="PF18911">
    <property type="entry name" value="PKD_4"/>
    <property type="match status" value="1"/>
</dbReference>
<accession>A0A7M3SXH9</accession>
<dbReference type="Pfam" id="PF13585">
    <property type="entry name" value="CHU_C"/>
    <property type="match status" value="1"/>
</dbReference>
<gene>
    <name evidence="2" type="ORF">FLP08_01850</name>
</gene>
<dbReference type="RefSeq" id="WP_156273459.1">
    <property type="nucleotide sequence ID" value="NZ_BAABGI010000002.1"/>
</dbReference>
<dbReference type="InterPro" id="IPR013783">
    <property type="entry name" value="Ig-like_fold"/>
</dbReference>
<proteinExistence type="predicted"/>
<dbReference type="InterPro" id="IPR026341">
    <property type="entry name" value="T9SS_type_B"/>
</dbReference>
<organism evidence="2 3">
    <name type="scientific">Christiangramia aestuarii</name>
    <dbReference type="NCBI Taxonomy" id="1028746"/>
    <lineage>
        <taxon>Bacteria</taxon>
        <taxon>Pseudomonadati</taxon>
        <taxon>Bacteroidota</taxon>
        <taxon>Flavobacteriia</taxon>
        <taxon>Flavobacteriales</taxon>
        <taxon>Flavobacteriaceae</taxon>
        <taxon>Christiangramia</taxon>
    </lineage>
</organism>
<dbReference type="AlphaFoldDB" id="A0A7M3SXH9"/>
<dbReference type="NCBIfam" id="TIGR04131">
    <property type="entry name" value="Bac_Flav_CTERM"/>
    <property type="match status" value="1"/>
</dbReference>
<keyword evidence="3" id="KW-1185">Reference proteome</keyword>
<protein>
    <submittedName>
        <fullName evidence="2">T9SS type B sorting domain-containing protein</fullName>
    </submittedName>
</protein>
<dbReference type="EMBL" id="VJVW01000001">
    <property type="protein sequence ID" value="MUP41310.1"/>
    <property type="molecule type" value="Genomic_DNA"/>
</dbReference>
<reference evidence="2 3" key="1">
    <citation type="submission" date="2019-07" db="EMBL/GenBank/DDBJ databases">
        <title>Gramella aestuarii sp. nov., isolated from a tidal flat, and emended description of Gramella echinicola.</title>
        <authorList>
            <person name="Liu L."/>
        </authorList>
    </citation>
    <scope>NUCLEOTIDE SEQUENCE [LARGE SCALE GENOMIC DNA]</scope>
    <source>
        <strain evidence="2 3">BS12</strain>
    </source>
</reference>
<dbReference type="Proteomes" id="UP000460416">
    <property type="component" value="Unassembled WGS sequence"/>
</dbReference>
<dbReference type="Gene3D" id="2.60.40.10">
    <property type="entry name" value="Immunoglobulins"/>
    <property type="match status" value="1"/>
</dbReference>
<feature type="domain" description="PKD" evidence="1">
    <location>
        <begin position="440"/>
        <end position="469"/>
    </location>
</feature>
<dbReference type="CDD" id="cd00146">
    <property type="entry name" value="PKD"/>
    <property type="match status" value="1"/>
</dbReference>